<name>A0A8H7ZRA3_9FUNG</name>
<sequence length="72" mass="7673">MAAPASDVLSSNACPAQPTTRSQGRPRNTAGSRGRGHPRAAYGKGNGREETGRRRCSGHRNTKRNTATRSPQ</sequence>
<comment type="caution">
    <text evidence="2">The sequence shown here is derived from an EMBL/GenBank/DDBJ whole genome shotgun (WGS) entry which is preliminary data.</text>
</comment>
<evidence type="ECO:0000256" key="1">
    <source>
        <dbReference type="SAM" id="MobiDB-lite"/>
    </source>
</evidence>
<keyword evidence="3" id="KW-1185">Reference proteome</keyword>
<feature type="compositionally biased region" description="Basic residues" evidence="1">
    <location>
        <begin position="54"/>
        <end position="63"/>
    </location>
</feature>
<accession>A0A8H7ZRA3</accession>
<dbReference type="Proteomes" id="UP000673691">
    <property type="component" value="Unassembled WGS sequence"/>
</dbReference>
<protein>
    <submittedName>
        <fullName evidence="2">Uncharacterized protein</fullName>
    </submittedName>
</protein>
<gene>
    <name evidence="2" type="ORF">BJ554DRAFT_2118</name>
</gene>
<dbReference type="AlphaFoldDB" id="A0A8H7ZRA3"/>
<feature type="compositionally biased region" description="Polar residues" evidence="1">
    <location>
        <begin position="8"/>
        <end position="31"/>
    </location>
</feature>
<organism evidence="2 3">
    <name type="scientific">Olpidium bornovanus</name>
    <dbReference type="NCBI Taxonomy" id="278681"/>
    <lineage>
        <taxon>Eukaryota</taxon>
        <taxon>Fungi</taxon>
        <taxon>Fungi incertae sedis</taxon>
        <taxon>Olpidiomycota</taxon>
        <taxon>Olpidiomycotina</taxon>
        <taxon>Olpidiomycetes</taxon>
        <taxon>Olpidiales</taxon>
        <taxon>Olpidiaceae</taxon>
        <taxon>Olpidium</taxon>
    </lineage>
</organism>
<reference evidence="2 3" key="1">
    <citation type="journal article" name="Sci. Rep.">
        <title>Genome-scale phylogenetic analyses confirm Olpidium as the closest living zoosporic fungus to the non-flagellated, terrestrial fungi.</title>
        <authorList>
            <person name="Chang Y."/>
            <person name="Rochon D."/>
            <person name="Sekimoto S."/>
            <person name="Wang Y."/>
            <person name="Chovatia M."/>
            <person name="Sandor L."/>
            <person name="Salamov A."/>
            <person name="Grigoriev I.V."/>
            <person name="Stajich J.E."/>
            <person name="Spatafora J.W."/>
        </authorList>
    </citation>
    <scope>NUCLEOTIDE SEQUENCE [LARGE SCALE GENOMIC DNA]</scope>
    <source>
        <strain evidence="2">S191</strain>
    </source>
</reference>
<evidence type="ECO:0000313" key="2">
    <source>
        <dbReference type="EMBL" id="KAG5457785.1"/>
    </source>
</evidence>
<dbReference type="EMBL" id="JAEFCI010009475">
    <property type="protein sequence ID" value="KAG5457785.1"/>
    <property type="molecule type" value="Genomic_DNA"/>
</dbReference>
<evidence type="ECO:0000313" key="3">
    <source>
        <dbReference type="Proteomes" id="UP000673691"/>
    </source>
</evidence>
<feature type="region of interest" description="Disordered" evidence="1">
    <location>
        <begin position="1"/>
        <end position="72"/>
    </location>
</feature>
<proteinExistence type="predicted"/>